<organism evidence="3 4">
    <name type="scientific">Pseudosulfitobacter koreensis</name>
    <dbReference type="NCBI Taxonomy" id="2968472"/>
    <lineage>
        <taxon>Bacteria</taxon>
        <taxon>Pseudomonadati</taxon>
        <taxon>Pseudomonadota</taxon>
        <taxon>Alphaproteobacteria</taxon>
        <taxon>Rhodobacterales</taxon>
        <taxon>Roseobacteraceae</taxon>
        <taxon>Pseudosulfitobacter</taxon>
    </lineage>
</organism>
<feature type="compositionally biased region" description="Basic and acidic residues" evidence="1">
    <location>
        <begin position="17"/>
        <end position="31"/>
    </location>
</feature>
<feature type="transmembrane region" description="Helical" evidence="2">
    <location>
        <begin position="161"/>
        <end position="178"/>
    </location>
</feature>
<gene>
    <name evidence="3" type="ORF">NTA49_12670</name>
</gene>
<sequence>MDGDDDPAPHPDAPAAEEERAPTPEPKRRTLDPAISGILREEAEAESRVRQSEALESQPDLGLGDSVEERPVETETQESARRAREARDRMAKMRGQEPPADTSAAEAAAAAAAASTRRDLLPDIEEINSTLRSTGDRQISKGDTASDAPVRERKKRGFRRGFFTSLLIVAIFAAAYIYSPQIIDAVPAAEPVMAGYVGTVDQGRVWLDSQVTSLLTWLDTTAEAQQ</sequence>
<dbReference type="Proteomes" id="UP001165396">
    <property type="component" value="Unassembled WGS sequence"/>
</dbReference>
<feature type="region of interest" description="Disordered" evidence="1">
    <location>
        <begin position="129"/>
        <end position="152"/>
    </location>
</feature>
<keyword evidence="4" id="KW-1185">Reference proteome</keyword>
<keyword evidence="2" id="KW-1133">Transmembrane helix</keyword>
<feature type="compositionally biased region" description="Basic and acidic residues" evidence="1">
    <location>
        <begin position="39"/>
        <end position="53"/>
    </location>
</feature>
<protein>
    <submittedName>
        <fullName evidence="3">Uncharacterized protein</fullName>
    </submittedName>
</protein>
<keyword evidence="2" id="KW-0472">Membrane</keyword>
<evidence type="ECO:0000256" key="1">
    <source>
        <dbReference type="SAM" id="MobiDB-lite"/>
    </source>
</evidence>
<dbReference type="EMBL" id="JANKJG010000009">
    <property type="protein sequence ID" value="MCR8827391.1"/>
    <property type="molecule type" value="Genomic_DNA"/>
</dbReference>
<accession>A0ABT1Z2Q4</accession>
<feature type="region of interest" description="Disordered" evidence="1">
    <location>
        <begin position="1"/>
        <end position="117"/>
    </location>
</feature>
<reference evidence="3" key="1">
    <citation type="submission" date="2022-07" db="EMBL/GenBank/DDBJ databases">
        <title>Pseudosulfitobacter sp. strain AP-MA-4, whole genome sequence.</title>
        <authorList>
            <person name="Jiang Y."/>
        </authorList>
    </citation>
    <scope>NUCLEOTIDE SEQUENCE</scope>
    <source>
        <strain evidence="3">AP-MA-4</strain>
    </source>
</reference>
<name>A0ABT1Z2Q4_9RHOB</name>
<evidence type="ECO:0000313" key="3">
    <source>
        <dbReference type="EMBL" id="MCR8827391.1"/>
    </source>
</evidence>
<comment type="caution">
    <text evidence="3">The sequence shown here is derived from an EMBL/GenBank/DDBJ whole genome shotgun (WGS) entry which is preliminary data.</text>
</comment>
<feature type="compositionally biased region" description="Basic and acidic residues" evidence="1">
    <location>
        <begin position="67"/>
        <end position="95"/>
    </location>
</feature>
<keyword evidence="2" id="KW-0812">Transmembrane</keyword>
<evidence type="ECO:0000256" key="2">
    <source>
        <dbReference type="SAM" id="Phobius"/>
    </source>
</evidence>
<evidence type="ECO:0000313" key="4">
    <source>
        <dbReference type="Proteomes" id="UP001165396"/>
    </source>
</evidence>
<feature type="compositionally biased region" description="Low complexity" evidence="1">
    <location>
        <begin position="97"/>
        <end position="115"/>
    </location>
</feature>
<proteinExistence type="predicted"/>